<name>A0ABW1WDR7_9BACL</name>
<dbReference type="EMBL" id="JBHSTQ010000002">
    <property type="protein sequence ID" value="MFC6385679.1"/>
    <property type="molecule type" value="Genomic_DNA"/>
</dbReference>
<organism evidence="4 5">
    <name type="scientific">Sporolactobacillus kofuensis</name>
    <dbReference type="NCBI Taxonomy" id="269672"/>
    <lineage>
        <taxon>Bacteria</taxon>
        <taxon>Bacillati</taxon>
        <taxon>Bacillota</taxon>
        <taxon>Bacilli</taxon>
        <taxon>Bacillales</taxon>
        <taxon>Sporolactobacillaceae</taxon>
        <taxon>Sporolactobacillus</taxon>
    </lineage>
</organism>
<dbReference type="RefSeq" id="WP_253051794.1">
    <property type="nucleotide sequence ID" value="NZ_JAMXWN010000001.1"/>
</dbReference>
<dbReference type="InterPro" id="IPR057253">
    <property type="entry name" value="CoiA-like_N"/>
</dbReference>
<comment type="caution">
    <text evidence="4">The sequence shown here is derived from an EMBL/GenBank/DDBJ whole genome shotgun (WGS) entry which is preliminary data.</text>
</comment>
<keyword evidence="5" id="KW-1185">Reference proteome</keyword>
<evidence type="ECO:0000259" key="1">
    <source>
        <dbReference type="Pfam" id="PF06054"/>
    </source>
</evidence>
<dbReference type="Pfam" id="PF25166">
    <property type="entry name" value="CoiA_C"/>
    <property type="match status" value="1"/>
</dbReference>
<feature type="domain" description="Competence protein CoiA-like N-terminal" evidence="2">
    <location>
        <begin position="18"/>
        <end position="64"/>
    </location>
</feature>
<protein>
    <submittedName>
        <fullName evidence="4">Competence protein CoiA</fullName>
    </submittedName>
</protein>
<gene>
    <name evidence="4" type="ORF">ACFP7A_03600</name>
</gene>
<dbReference type="Pfam" id="PF06054">
    <property type="entry name" value="CoiA_nuc"/>
    <property type="match status" value="1"/>
</dbReference>
<evidence type="ECO:0000313" key="4">
    <source>
        <dbReference type="EMBL" id="MFC6385679.1"/>
    </source>
</evidence>
<sequence>MLIAATKDEIRISLLDTNQSKQELVRLRRSNGFICPICRAPVMLKMGTKRHWHFAHLPHQGCHIEGEPETPTHLSGKEDLFRWCQDAGRSPKLEHYLCHLQQRPDIYLPGIEPVAIEYQCSLIPEDLFVKRSYGYLNDGITPVWVIGANRFHKRRRTLKLSGFSALSIRQSRLFLGQHPFASPYYVCFYDSVSKYFLLATQLFPISKTRFISQENMINRSQIMPFQLTAPAERFSSKTFKEVWLATKRQWRLSPPTRLSNEEYALRNQVYQHRKQFSCVPGYVGLPLASAIYFLNSPFLWQMWLVLLMGTIESGCWFTTERIIRETEKRRMGNLFALRSLPLCPKESMRWPLCIYLDYLWSLGIAEKTGRSYRLKTGHWPELSLPTALQEDQRVLDRLELLLKHEK</sequence>
<dbReference type="Proteomes" id="UP001596267">
    <property type="component" value="Unassembled WGS sequence"/>
</dbReference>
<dbReference type="InterPro" id="IPR057252">
    <property type="entry name" value="CoiA_C"/>
</dbReference>
<accession>A0ABW1WDR7</accession>
<dbReference type="InterPro" id="IPR010330">
    <property type="entry name" value="CoiA_nuc"/>
</dbReference>
<evidence type="ECO:0000259" key="3">
    <source>
        <dbReference type="Pfam" id="PF25166"/>
    </source>
</evidence>
<dbReference type="Pfam" id="PF25164">
    <property type="entry name" value="CoiA_N"/>
    <property type="match status" value="1"/>
</dbReference>
<feature type="domain" description="Competence protein CoiA nuclease-like" evidence="1">
    <location>
        <begin position="69"/>
        <end position="228"/>
    </location>
</feature>
<evidence type="ECO:0000313" key="5">
    <source>
        <dbReference type="Proteomes" id="UP001596267"/>
    </source>
</evidence>
<reference evidence="5" key="1">
    <citation type="journal article" date="2019" name="Int. J. Syst. Evol. Microbiol.">
        <title>The Global Catalogue of Microorganisms (GCM) 10K type strain sequencing project: providing services to taxonomists for standard genome sequencing and annotation.</title>
        <authorList>
            <consortium name="The Broad Institute Genomics Platform"/>
            <consortium name="The Broad Institute Genome Sequencing Center for Infectious Disease"/>
            <person name="Wu L."/>
            <person name="Ma J."/>
        </authorList>
    </citation>
    <scope>NUCLEOTIDE SEQUENCE [LARGE SCALE GENOMIC DNA]</scope>
    <source>
        <strain evidence="5">CCUG 42001</strain>
    </source>
</reference>
<evidence type="ECO:0000259" key="2">
    <source>
        <dbReference type="Pfam" id="PF25164"/>
    </source>
</evidence>
<proteinExistence type="predicted"/>
<feature type="domain" description="Competence protein CoiA C-terminal" evidence="3">
    <location>
        <begin position="241"/>
        <end position="369"/>
    </location>
</feature>